<name>A0A401ULT9_9CLOT</name>
<evidence type="ECO:0000313" key="1">
    <source>
        <dbReference type="EMBL" id="GCD10491.1"/>
    </source>
</evidence>
<reference evidence="1 2" key="1">
    <citation type="submission" date="2018-11" db="EMBL/GenBank/DDBJ databases">
        <title>Genome sequencing and assembly of Clostridium tagluense strain A121.</title>
        <authorList>
            <person name="Murakami T."/>
            <person name="Segawa T."/>
            <person name="Shcherbakova V.A."/>
            <person name="Mori H."/>
            <person name="Yoshimura Y."/>
        </authorList>
    </citation>
    <scope>NUCLEOTIDE SEQUENCE [LARGE SCALE GENOMIC DNA]</scope>
    <source>
        <strain evidence="1 2">A121</strain>
    </source>
</reference>
<protein>
    <submittedName>
        <fullName evidence="1">Uncharacterized protein</fullName>
    </submittedName>
</protein>
<keyword evidence="2" id="KW-1185">Reference proteome</keyword>
<dbReference type="CDD" id="cd06554">
    <property type="entry name" value="ASCH_ASC-1_like"/>
    <property type="match status" value="1"/>
</dbReference>
<evidence type="ECO:0000313" key="2">
    <source>
        <dbReference type="Proteomes" id="UP000287872"/>
    </source>
</evidence>
<dbReference type="Proteomes" id="UP000287872">
    <property type="component" value="Unassembled WGS sequence"/>
</dbReference>
<sequence length="154" mass="17888">MKCLSIIEPFATLIAIQEKRIETRSWKTNYRGEIAIHASKTINKEGKESCLKNEFLEVLEGKYIIINGNNKIQYNFNFGNIIAIGDLIDCVQMKELYEDYAILENGMKVEGNELVFGDYTPGRYAWILDNIHLLNKPIKVKRHLGLWNYNDMKI</sequence>
<dbReference type="Gene3D" id="2.30.130.30">
    <property type="entry name" value="Hypothetical protein"/>
    <property type="match status" value="1"/>
</dbReference>
<dbReference type="AlphaFoldDB" id="A0A401ULT9"/>
<dbReference type="InterPro" id="IPR015947">
    <property type="entry name" value="PUA-like_sf"/>
</dbReference>
<proteinExistence type="predicted"/>
<dbReference type="RefSeq" id="WP_125001212.1">
    <property type="nucleotide sequence ID" value="NZ_BHYK01000010.1"/>
</dbReference>
<dbReference type="SUPFAM" id="SSF88697">
    <property type="entry name" value="PUA domain-like"/>
    <property type="match status" value="1"/>
</dbReference>
<dbReference type="EMBL" id="BHYK01000010">
    <property type="protein sequence ID" value="GCD10491.1"/>
    <property type="molecule type" value="Genomic_DNA"/>
</dbReference>
<accession>A0A401ULT9</accession>
<organism evidence="1 2">
    <name type="scientific">Clostridium tagluense</name>
    <dbReference type="NCBI Taxonomy" id="360422"/>
    <lineage>
        <taxon>Bacteria</taxon>
        <taxon>Bacillati</taxon>
        <taxon>Bacillota</taxon>
        <taxon>Clostridia</taxon>
        <taxon>Eubacteriales</taxon>
        <taxon>Clostridiaceae</taxon>
        <taxon>Clostridium</taxon>
    </lineage>
</organism>
<gene>
    <name evidence="1" type="ORF">Ctaglu_21140</name>
</gene>
<dbReference type="OrthoDB" id="359066at2"/>
<comment type="caution">
    <text evidence="1">The sequence shown here is derived from an EMBL/GenBank/DDBJ whole genome shotgun (WGS) entry which is preliminary data.</text>
</comment>